<reference evidence="2 3" key="1">
    <citation type="submission" date="2016-06" db="EMBL/GenBank/DDBJ databases">
        <title>Complete genome sequences of Bordetella bronchialis and Bordetella flabilis.</title>
        <authorList>
            <person name="LiPuma J.J."/>
            <person name="Spilker T."/>
        </authorList>
    </citation>
    <scope>NUCLEOTIDE SEQUENCE [LARGE SCALE GENOMIC DNA]</scope>
    <source>
        <strain evidence="2 3">AU10664</strain>
        <plasmid evidence="2 3">unnamed1</plasmid>
    </source>
</reference>
<keyword evidence="1" id="KW-0175">Coiled coil</keyword>
<evidence type="ECO:0000256" key="1">
    <source>
        <dbReference type="SAM" id="Coils"/>
    </source>
</evidence>
<dbReference type="KEGG" id="bfz:BAU07_26350"/>
<sequence>MNDLIKTNERIESVARFQSLQAGQYWRALDTIAHEGIDKGTVLLIQSIRWIEDKPHTVVLRAHPTKIGLQTTVKFIDADGVEQERWLRYDEHRFLLKEFLDRFEHEPDHQRVRTAEIQEVQGRIGALQTELLQAQSDPTVLARVVQDQLNAQPALSNTAIADMAVIPTSTSHTDPELAGVVTGTVADAIGAGITPDSIDALRQAAGREHQIATIKAQWIQGKTAEIAATIKAITPFYEEQAAAALAQTEDVRTYVAQLMEGIESLDLYVGKGVEVTTIREGQAAPRAVPLTFVQKKLMMDEELAVWADIDEWFDFSKESLFFDALRNHDDLVRQIFPTERCVLVMATTRRYIDYGDTWANNVRNKESHNVFLMIRNGMNIHRVFSPVESHLGSARLFPSRDDQERIFRGLDGSQIKFEDVAYSDRHAAHERFALHYKRFLLLACGLDHRLKLFGDFYEGPPNLDFVSQRFQELYCRFLHDDDGSGMLPGEARMPLQEWINEKNAFLRSGSRVLCNWAEVMNPSTAPAACKPYGNHDRFERRYRPAEGMGVAIAYRSAQSLCVDVQVAGHTASYDDRTFNCKVNLTKFSNGHWAYTDLPYLCLDAVQPEDLHWYIHNRDTRQDHLSYIRFFKHALKFLQNELARERDTRQRLAQALHDGAIASGEEASAIVQQSVIAWRAAHRGKPLPQFHDGASSGAWKSLLDQMYMLAGEGKRQATEVAHFVAMLGYQPLRLTLSGAAKLVIYAAPIQSEMDDRLEPHLWVHRISVQRGKTGYTEKSRGWAILPQALASETTIHQWPEAEAWIGKTSIFQSFENKQALFATVRGSTARLRPFSKTMDPATHARELSLWGDLRRELLAADKKYVLNPDFAVPFGLVYYPRSKQLGFLCVGTWKPHTVLHRLAPDEASRAHVHASYLRPYANKEAASERLTDDDPYPWSLIEAAVPFTGALHQNYVHSKVGARLMTANGRSPIKPLLQQWFVGWKADAAKAGARYWISEEAISENGELVFDELLGMKLPVDYEPVTVKEIELHGSDPHTTISHWFDICPIGTESEALLIGAQYTGYSSREHMAHSLAEARTFIQSQATAHGAIAFRETNVPDAAPPPLGIERWFVSSNAQK</sequence>
<proteinExistence type="predicted"/>
<evidence type="ECO:0000313" key="3">
    <source>
        <dbReference type="Proteomes" id="UP000091926"/>
    </source>
</evidence>
<name>A0A193GMX9_9BORD</name>
<geneLocation type="plasmid" evidence="2 3">
    <name>unnamed1</name>
</geneLocation>
<dbReference type="RefSeq" id="WP_066665876.1">
    <property type="nucleotide sequence ID" value="NZ_CBCSCL010000020.1"/>
</dbReference>
<evidence type="ECO:0000313" key="2">
    <source>
        <dbReference type="EMBL" id="ANN80846.1"/>
    </source>
</evidence>
<keyword evidence="2" id="KW-0614">Plasmid</keyword>
<dbReference type="EMBL" id="CP016173">
    <property type="protein sequence ID" value="ANN80846.1"/>
    <property type="molecule type" value="Genomic_DNA"/>
</dbReference>
<dbReference type="Proteomes" id="UP000091926">
    <property type="component" value="Plasmid unnamed1"/>
</dbReference>
<protein>
    <submittedName>
        <fullName evidence="2">Uncharacterized protein</fullName>
    </submittedName>
</protein>
<gene>
    <name evidence="2" type="ORF">BAU07_26350</name>
</gene>
<keyword evidence="3" id="KW-1185">Reference proteome</keyword>
<feature type="coiled-coil region" evidence="1">
    <location>
        <begin position="627"/>
        <end position="654"/>
    </location>
</feature>
<organism evidence="2 3">
    <name type="scientific">Bordetella flabilis</name>
    <dbReference type="NCBI Taxonomy" id="463014"/>
    <lineage>
        <taxon>Bacteria</taxon>
        <taxon>Pseudomonadati</taxon>
        <taxon>Pseudomonadota</taxon>
        <taxon>Betaproteobacteria</taxon>
        <taxon>Burkholderiales</taxon>
        <taxon>Alcaligenaceae</taxon>
        <taxon>Bordetella</taxon>
    </lineage>
</organism>
<dbReference type="AlphaFoldDB" id="A0A193GMX9"/>
<accession>A0A193GMX9</accession>